<dbReference type="PANTHER" id="PTHR14136">
    <property type="entry name" value="BTB_POZ DOMAIN-CONTAINING PROTEIN KCTD9"/>
    <property type="match status" value="1"/>
</dbReference>
<dbReference type="Proteomes" id="UP000070394">
    <property type="component" value="Unassembled WGS sequence"/>
</dbReference>
<dbReference type="SUPFAM" id="SSF141571">
    <property type="entry name" value="Pentapeptide repeat-like"/>
    <property type="match status" value="1"/>
</dbReference>
<dbReference type="RefSeq" id="WP_060931958.1">
    <property type="nucleotide sequence ID" value="NZ_KQ959842.1"/>
</dbReference>
<evidence type="ECO:0000313" key="1">
    <source>
        <dbReference type="EMBL" id="KXB54518.1"/>
    </source>
</evidence>
<dbReference type="STRING" id="467210.HMPREF1866_02370"/>
<dbReference type="Pfam" id="PF00805">
    <property type="entry name" value="Pentapeptide"/>
    <property type="match status" value="2"/>
</dbReference>
<gene>
    <name evidence="1" type="ORF">HMPREF1866_02370</name>
</gene>
<sequence>MKKELKEVLNKNFANMDLRGWSFKGQNLSGANFEGADLEGACFIDAILVSTNFEGASLKNTDFSCANAWDANFNNTNCKDALFLSANLTEASFEGADLDGASFVQANLTEANLQDTNIITAEFDNTVGIYPVCPTHGSFTGWTIVENEEQEFIAMLSIPAYARRNSGTTRKCRADTAVVVDIQSLEGEHVAALVTKLKYRNIKFTVGESVHDNHFEADRFKVSSTDLYFYITKEEALAQARKCI</sequence>
<dbReference type="Gene3D" id="2.160.20.80">
    <property type="entry name" value="E3 ubiquitin-protein ligase SopA"/>
    <property type="match status" value="1"/>
</dbReference>
<dbReference type="InterPro" id="IPR001646">
    <property type="entry name" value="5peptide_repeat"/>
</dbReference>
<dbReference type="PATRIC" id="fig|467210.3.peg.2349"/>
<dbReference type="OrthoDB" id="2989145at2"/>
<dbReference type="Pfam" id="PF19062">
    <property type="entry name" value="DUF5758"/>
    <property type="match status" value="1"/>
</dbReference>
<name>A0A133ZGE3_9FIRM</name>
<keyword evidence="2" id="KW-1185">Reference proteome</keyword>
<dbReference type="EMBL" id="LSDA01000126">
    <property type="protein sequence ID" value="KXB54518.1"/>
    <property type="molecule type" value="Genomic_DNA"/>
</dbReference>
<organism evidence="1 2">
    <name type="scientific">Lachnoanaerobaculum saburreum</name>
    <dbReference type="NCBI Taxonomy" id="467210"/>
    <lineage>
        <taxon>Bacteria</taxon>
        <taxon>Bacillati</taxon>
        <taxon>Bacillota</taxon>
        <taxon>Clostridia</taxon>
        <taxon>Lachnospirales</taxon>
        <taxon>Lachnospiraceae</taxon>
        <taxon>Lachnoanaerobaculum</taxon>
    </lineage>
</organism>
<comment type="caution">
    <text evidence="1">The sequence shown here is derived from an EMBL/GenBank/DDBJ whole genome shotgun (WGS) entry which is preliminary data.</text>
</comment>
<dbReference type="InterPro" id="IPR051082">
    <property type="entry name" value="Pentapeptide-BTB/POZ_domain"/>
</dbReference>
<dbReference type="InterPro" id="IPR043919">
    <property type="entry name" value="DUF5758"/>
</dbReference>
<protein>
    <submittedName>
        <fullName evidence="1">Pentapeptide repeat protein</fullName>
    </submittedName>
</protein>
<evidence type="ECO:0000313" key="2">
    <source>
        <dbReference type="Proteomes" id="UP000070394"/>
    </source>
</evidence>
<reference evidence="2" key="1">
    <citation type="submission" date="2016-01" db="EMBL/GenBank/DDBJ databases">
        <authorList>
            <person name="Mitreva M."/>
            <person name="Pepin K.H."/>
            <person name="Mihindukulasuriya K.A."/>
            <person name="Fulton R."/>
            <person name="Fronick C."/>
            <person name="O'Laughlin M."/>
            <person name="Miner T."/>
            <person name="Herter B."/>
            <person name="Rosa B.A."/>
            <person name="Cordes M."/>
            <person name="Tomlinson C."/>
            <person name="Wollam A."/>
            <person name="Palsikar V.B."/>
            <person name="Mardis E.R."/>
            <person name="Wilson R.K."/>
        </authorList>
    </citation>
    <scope>NUCLEOTIDE SEQUENCE [LARGE SCALE GENOMIC DNA]</scope>
    <source>
        <strain evidence="2">DNF00896</strain>
    </source>
</reference>
<accession>A0A133ZGE3</accession>
<proteinExistence type="predicted"/>
<dbReference type="PANTHER" id="PTHR14136:SF17">
    <property type="entry name" value="BTB_POZ DOMAIN-CONTAINING PROTEIN KCTD9"/>
    <property type="match status" value="1"/>
</dbReference>
<dbReference type="AlphaFoldDB" id="A0A133ZGE3"/>